<feature type="region of interest" description="Disordered" evidence="5">
    <location>
        <begin position="1705"/>
        <end position="1793"/>
    </location>
</feature>
<dbReference type="GO" id="GO:0003676">
    <property type="term" value="F:nucleic acid binding"/>
    <property type="evidence" value="ECO:0007669"/>
    <property type="project" value="InterPro"/>
</dbReference>
<dbReference type="Pfam" id="PF26076">
    <property type="entry name" value="WHD_DDX60"/>
    <property type="match status" value="1"/>
</dbReference>
<dbReference type="GO" id="GO:0004386">
    <property type="term" value="F:helicase activity"/>
    <property type="evidence" value="ECO:0007669"/>
    <property type="project" value="UniProtKB-KW"/>
</dbReference>
<dbReference type="SUPFAM" id="SSF52540">
    <property type="entry name" value="P-loop containing nucleoside triphosphate hydrolases"/>
    <property type="match status" value="1"/>
</dbReference>
<dbReference type="GO" id="GO:0016787">
    <property type="term" value="F:hydrolase activity"/>
    <property type="evidence" value="ECO:0007669"/>
    <property type="project" value="UniProtKB-KW"/>
</dbReference>
<dbReference type="Pfam" id="PF23002">
    <property type="entry name" value="PIN-like_DDX60"/>
    <property type="match status" value="1"/>
</dbReference>
<sequence>MSESESESESERNAPTAEEVVNFHLSWYLRLYPRTLDLVGDYAGNERFIVEGDSLLRHCFEDSKIDLTAGARADGFQLLHAAYEVERFLESLVRRLCNFHIVFFDSNEILCIPPHGSPKSHRHFYLLARSVILRHLTSNLPKSHPDIEIHRFRSVHDPAFREYLESSGVYFAMCHDGATRTPPESRTRFDMFVKFMFRRMIRYFILSGFNVALINGLDVRDTKVMAMVVEGKRGRVSVSGDPPVGTQSLPLKTYPERYSGDLTERLDLVLRTLEKLLVATPDRVPLASAFLLHSILLGHIPLSARRLKEIKLVEESALDYRGFLADFALEASYYINHPNWSRQFDGRGSKCDVVDLVDGRLFKTVLFAIQGRVNAATLLPKEVLQEFDSLSAYMEARSGIRLHLTAKHDLGGKALVPEVERNPVSILAFSNAVFNRHLGSIQIEVDLRESVDPDDRSARIFREITHWHNSKRPIDKIEASKIHDAFAKKRLLKANQRYMGEMLKYAASLTNASGKILERQIITFQKDIRPSSSSVNANAKKPDAPSDIKKGRPGGKKPTSGARELAQASINIKRDVLVEKAFSSWSIMRETLDKIAGPEARYQRTKTYSQDLPTDKQKILNAEITLYNLQHLLEIWAGFCRADKREDGYKIAALIWDQIQRLWGLDHGLTKTVVTHALEVSHLLGIPADSEILTTAADRPLTFPFKTPPASSYSLSVGLSPREFQLLHCGPYMDRNMDSRSDPRVPFKPDGWQCTVLDELDANHSVFVVAPTSAGKTFISFYAMEKVLRGGDDGVLVYVAPTKALVNQIAAEIEARFSKAYKHGGKSVWAIHTRDYRVNNSTGCQVLVTLPAILQIMLLAPSNARSWAPRVRRIIFDEIHSIGQAEDGVIWEQLLLLAPCPIIALSATVGNPEQFNDWLTSTQRSSKFKLTMIQHQHRYSDLRKFMYNPPKQFTFTGLGKKSMLGAVGLDGVPGFQFFHPVASLINKSRGIPADLALEPRDCLILWRAMAKHQTTEYPVPPSLDPKVSCPPTIAKVDIIAWEKELKKLLSSWMLDSNSPFDKVLHDLLTPLETGGEEPPSSTNAEATKIIDSDDLCTTSLPLITNLHERGALPAILFNYDRSQCESIAQSILGDLERAEASWKKTSPRWKSLLEGYEKWKSARRKEPSRAAAKSKKKSNKDADVDGERVSKVDMERESGERERSQYETFDPEAPYEEFSFADMSKVEGSEMKVYFDKLKWRGVVPWLFAALTRGIGVHHAGMNRKYRQTLVSYFQTGSKMGADLICRVEILFRKGYLRVVIATGTLALGINMPCKTVVFSGDSVYLTALNFRQGAGRAGRRGFDILGNVVFHGIPLDKACRLLSSRLPDLNGHFPMTTTLVLRLFALLHESKESEYSRRVVNSLLSQPRLYLGGESFKDQVLHHVRFSIEYLRRQRLLGSRGEPINFTSCVTHLFFTENSSFAFHALLKAGYFHDLCANIEEKPQLVLRQLMLVMSHLFGRRPCRQSDREFVEEIVRKSPSVVFLPPLPEKAAKVLHQHNKETLETFTTYVKTFAKQHLKSDDRTLPLTGLKLGGSTPAEALDPLPATTARSHFVALSGHSDTFTSIADLCSSTRSGIFLEKSVIPQLDIQSDTPLNAYLYDYFMHGAVQPLETANGIRRGDIWFLLNDFSLVLATIVTSLTNFMKLDRMDDDAVMADIAGQGDEMEEVADEKAEEAAEGSADKLSSSKLPIRSKSPEPVRKIQQKKKEAVPDTWEGEEDIIADKEETAAAAADEESWGDSSEKSDVPPTTEDGLLNVLQAFKRLKGEFDEKFRAMWA</sequence>
<dbReference type="SMART" id="SM00490">
    <property type="entry name" value="HELICc"/>
    <property type="match status" value="1"/>
</dbReference>
<dbReference type="PANTHER" id="PTHR44533">
    <property type="entry name" value="DEAD/H RNA HELICASE, PUTATIVE-RELATED"/>
    <property type="match status" value="1"/>
</dbReference>
<evidence type="ECO:0000256" key="3">
    <source>
        <dbReference type="ARBA" id="ARBA00022806"/>
    </source>
</evidence>
<dbReference type="InterPro" id="IPR011545">
    <property type="entry name" value="DEAD/DEAH_box_helicase_dom"/>
</dbReference>
<dbReference type="Gene3D" id="3.40.50.300">
    <property type="entry name" value="P-loop containing nucleotide triphosphate hydrolases"/>
    <property type="match status" value="2"/>
</dbReference>
<dbReference type="InterPro" id="IPR027417">
    <property type="entry name" value="P-loop_NTPase"/>
</dbReference>
<dbReference type="InterPro" id="IPR001650">
    <property type="entry name" value="Helicase_C-like"/>
</dbReference>
<keyword evidence="4" id="KW-0067">ATP-binding</keyword>
<name>A0A9P8IA98_9PEZI</name>
<dbReference type="PROSITE" id="PS51192">
    <property type="entry name" value="HELICASE_ATP_BIND_1"/>
    <property type="match status" value="1"/>
</dbReference>
<keyword evidence="1" id="KW-0547">Nucleotide-binding</keyword>
<evidence type="ECO:0000313" key="8">
    <source>
        <dbReference type="Proteomes" id="UP000698800"/>
    </source>
</evidence>
<evidence type="ECO:0000256" key="1">
    <source>
        <dbReference type="ARBA" id="ARBA00022741"/>
    </source>
</evidence>
<evidence type="ECO:0000313" key="7">
    <source>
        <dbReference type="EMBL" id="KAH0541683.1"/>
    </source>
</evidence>
<proteinExistence type="predicted"/>
<dbReference type="SMART" id="SM00487">
    <property type="entry name" value="DEXDc"/>
    <property type="match status" value="1"/>
</dbReference>
<dbReference type="Proteomes" id="UP000698800">
    <property type="component" value="Unassembled WGS sequence"/>
</dbReference>
<reference evidence="7" key="1">
    <citation type="submission" date="2021-03" db="EMBL/GenBank/DDBJ databases">
        <title>Comparative genomics and phylogenomic investigation of the class Geoglossomycetes provide insights into ecological specialization and systematics.</title>
        <authorList>
            <person name="Melie T."/>
            <person name="Pirro S."/>
            <person name="Miller A.N."/>
            <person name="Quandt A."/>
        </authorList>
    </citation>
    <scope>NUCLEOTIDE SEQUENCE</scope>
    <source>
        <strain evidence="7">GBOQ0MN5Z8</strain>
    </source>
</reference>
<comment type="caution">
    <text evidence="7">The sequence shown here is derived from an EMBL/GenBank/DDBJ whole genome shotgun (WGS) entry which is preliminary data.</text>
</comment>
<dbReference type="GO" id="GO:0005737">
    <property type="term" value="C:cytoplasm"/>
    <property type="evidence" value="ECO:0007669"/>
    <property type="project" value="TreeGrafter"/>
</dbReference>
<dbReference type="FunFam" id="3.40.50.300:FF:001039">
    <property type="entry name" value="ATP-dependent RNA helicase DDX60"/>
    <property type="match status" value="1"/>
</dbReference>
<evidence type="ECO:0000256" key="4">
    <source>
        <dbReference type="ARBA" id="ARBA00022840"/>
    </source>
</evidence>
<dbReference type="PANTHER" id="PTHR44533:SF4">
    <property type="entry name" value="DEAD_H RNA HELICASE, PUTATIVE-RELATED"/>
    <property type="match status" value="1"/>
</dbReference>
<gene>
    <name evidence="7" type="ORF">FGG08_003846</name>
</gene>
<dbReference type="InterPro" id="IPR059032">
    <property type="entry name" value="WHD_DDX60"/>
</dbReference>
<dbReference type="InterPro" id="IPR055124">
    <property type="entry name" value="PIN-like_DDX60"/>
</dbReference>
<feature type="region of interest" description="Disordered" evidence="5">
    <location>
        <begin position="532"/>
        <end position="562"/>
    </location>
</feature>
<feature type="compositionally biased region" description="Basic and acidic residues" evidence="5">
    <location>
        <begin position="1179"/>
        <end position="1205"/>
    </location>
</feature>
<evidence type="ECO:0000256" key="2">
    <source>
        <dbReference type="ARBA" id="ARBA00022801"/>
    </source>
</evidence>
<feature type="compositionally biased region" description="Basic and acidic residues" evidence="5">
    <location>
        <begin position="1735"/>
        <end position="1751"/>
    </location>
</feature>
<dbReference type="InterPro" id="IPR052431">
    <property type="entry name" value="SKI2_subfamily_helicases"/>
</dbReference>
<evidence type="ECO:0000259" key="6">
    <source>
        <dbReference type="PROSITE" id="PS51192"/>
    </source>
</evidence>
<evidence type="ECO:0000256" key="5">
    <source>
        <dbReference type="SAM" id="MobiDB-lite"/>
    </source>
</evidence>
<keyword evidence="8" id="KW-1185">Reference proteome</keyword>
<organism evidence="7 8">
    <name type="scientific">Glutinoglossum americanum</name>
    <dbReference type="NCBI Taxonomy" id="1670608"/>
    <lineage>
        <taxon>Eukaryota</taxon>
        <taxon>Fungi</taxon>
        <taxon>Dikarya</taxon>
        <taxon>Ascomycota</taxon>
        <taxon>Pezizomycotina</taxon>
        <taxon>Geoglossomycetes</taxon>
        <taxon>Geoglossales</taxon>
        <taxon>Geoglossaceae</taxon>
        <taxon>Glutinoglossum</taxon>
    </lineage>
</organism>
<keyword evidence="2" id="KW-0378">Hydrolase</keyword>
<dbReference type="Pfam" id="PF00270">
    <property type="entry name" value="DEAD"/>
    <property type="match status" value="1"/>
</dbReference>
<keyword evidence="3" id="KW-0347">Helicase</keyword>
<dbReference type="InterPro" id="IPR014001">
    <property type="entry name" value="Helicase_ATP-bd"/>
</dbReference>
<dbReference type="OrthoDB" id="2320933at2759"/>
<dbReference type="EMBL" id="JAGHQL010000071">
    <property type="protein sequence ID" value="KAH0541683.1"/>
    <property type="molecule type" value="Genomic_DNA"/>
</dbReference>
<dbReference type="GO" id="GO:0005524">
    <property type="term" value="F:ATP binding"/>
    <property type="evidence" value="ECO:0007669"/>
    <property type="project" value="UniProtKB-KW"/>
</dbReference>
<feature type="region of interest" description="Disordered" evidence="5">
    <location>
        <begin position="1164"/>
        <end position="1206"/>
    </location>
</feature>
<dbReference type="CDD" id="cd18025">
    <property type="entry name" value="DEXHc_DDX60"/>
    <property type="match status" value="1"/>
</dbReference>
<feature type="domain" description="Helicase ATP-binding" evidence="6">
    <location>
        <begin position="757"/>
        <end position="927"/>
    </location>
</feature>
<protein>
    <recommendedName>
        <fullName evidence="6">Helicase ATP-binding domain-containing protein</fullName>
    </recommendedName>
</protein>
<accession>A0A9P8IA98</accession>
<feature type="compositionally biased region" description="Basic and acidic residues" evidence="5">
    <location>
        <begin position="540"/>
        <end position="550"/>
    </location>
</feature>